<organism evidence="1 2">
    <name type="scientific">Calicophoron daubneyi</name>
    <name type="common">Rumen fluke</name>
    <name type="synonym">Paramphistomum daubneyi</name>
    <dbReference type="NCBI Taxonomy" id="300641"/>
    <lineage>
        <taxon>Eukaryota</taxon>
        <taxon>Metazoa</taxon>
        <taxon>Spiralia</taxon>
        <taxon>Lophotrochozoa</taxon>
        <taxon>Platyhelminthes</taxon>
        <taxon>Trematoda</taxon>
        <taxon>Digenea</taxon>
        <taxon>Plagiorchiida</taxon>
        <taxon>Pronocephalata</taxon>
        <taxon>Paramphistomoidea</taxon>
        <taxon>Paramphistomidae</taxon>
        <taxon>Calicophoron</taxon>
    </lineage>
</organism>
<dbReference type="PANTHER" id="PTHR32379">
    <property type="entry name" value="GUANIDINOACETATE N-METHYLTRANSFERASE"/>
    <property type="match status" value="1"/>
</dbReference>
<name>A0AAV2TH59_CALDB</name>
<dbReference type="GO" id="GO:0006601">
    <property type="term" value="P:creatine biosynthetic process"/>
    <property type="evidence" value="ECO:0007669"/>
    <property type="project" value="TreeGrafter"/>
</dbReference>
<proteinExistence type="predicted"/>
<dbReference type="Gene3D" id="3.40.50.150">
    <property type="entry name" value="Vaccinia Virus protein VP39"/>
    <property type="match status" value="1"/>
</dbReference>
<dbReference type="GO" id="GO:0005737">
    <property type="term" value="C:cytoplasm"/>
    <property type="evidence" value="ECO:0007669"/>
    <property type="project" value="TreeGrafter"/>
</dbReference>
<dbReference type="GO" id="GO:0005634">
    <property type="term" value="C:nucleus"/>
    <property type="evidence" value="ECO:0007669"/>
    <property type="project" value="TreeGrafter"/>
</dbReference>
<comment type="caution">
    <text evidence="1">The sequence shown here is derived from an EMBL/GenBank/DDBJ whole genome shotgun (WGS) entry which is preliminary data.</text>
</comment>
<dbReference type="AlphaFoldDB" id="A0AAV2TH59"/>
<accession>A0AAV2TH59</accession>
<dbReference type="InterPro" id="IPR029063">
    <property type="entry name" value="SAM-dependent_MTases_sf"/>
</dbReference>
<sequence length="234" mass="26053">MSGGCQKSESGSKLLARFEKKPSISSLLGDFFPQSALPDIGKSIVEVCIPCSCNCWQFIFERFAVCLAPEVFGGYNAHALLIDCGGQFFASKFAEFLSSFYDKRRTGMGCEITGDDLLQQVPKRMEGNGWMSTSGVRVIKGRWDNAVHLLSKEIAVGAVSHFDGIFFDTCLEGDLDPREFHSWLPTLLRLSEEPAESEEAEAEAGRYSYYNDIWTAGVFFHGVACEAVRLHMKW</sequence>
<evidence type="ECO:0000313" key="2">
    <source>
        <dbReference type="Proteomes" id="UP001497525"/>
    </source>
</evidence>
<protein>
    <submittedName>
        <fullName evidence="1">Uncharacterized protein</fullName>
    </submittedName>
</protein>
<dbReference type="EMBL" id="CAXLJL010000267">
    <property type="protein sequence ID" value="CAL5135661.1"/>
    <property type="molecule type" value="Genomic_DNA"/>
</dbReference>
<dbReference type="PANTHER" id="PTHR32379:SF1">
    <property type="entry name" value="GUANIDINOACETATE N-METHYLTRANSFERASE"/>
    <property type="match status" value="1"/>
</dbReference>
<dbReference type="Proteomes" id="UP001497525">
    <property type="component" value="Unassembled WGS sequence"/>
</dbReference>
<dbReference type="GO" id="GO:0030731">
    <property type="term" value="F:guanidinoacetate N-methyltransferase activity"/>
    <property type="evidence" value="ECO:0007669"/>
    <property type="project" value="TreeGrafter"/>
</dbReference>
<gene>
    <name evidence="1" type="ORF">CDAUBV1_LOCUS9784</name>
</gene>
<dbReference type="InterPro" id="IPR051038">
    <property type="entry name" value="RMT2/GAMT_Mtase"/>
</dbReference>
<evidence type="ECO:0000313" key="1">
    <source>
        <dbReference type="EMBL" id="CAL5135661.1"/>
    </source>
</evidence>
<reference evidence="1" key="1">
    <citation type="submission" date="2024-06" db="EMBL/GenBank/DDBJ databases">
        <authorList>
            <person name="Liu X."/>
            <person name="Lenzi L."/>
            <person name="Haldenby T S."/>
            <person name="Uol C."/>
        </authorList>
    </citation>
    <scope>NUCLEOTIDE SEQUENCE</scope>
</reference>